<evidence type="ECO:0000259" key="6">
    <source>
        <dbReference type="PROSITE" id="PS50048"/>
    </source>
</evidence>
<dbReference type="CDD" id="cd00067">
    <property type="entry name" value="GAL4"/>
    <property type="match status" value="1"/>
</dbReference>
<dbReference type="SMART" id="SM00066">
    <property type="entry name" value="GAL4"/>
    <property type="match status" value="1"/>
</dbReference>
<feature type="domain" description="Zn(2)-C6 fungal-type" evidence="6">
    <location>
        <begin position="33"/>
        <end position="61"/>
    </location>
</feature>
<dbReference type="PROSITE" id="PS50048">
    <property type="entry name" value="ZN2_CY6_FUNGAL_2"/>
    <property type="match status" value="1"/>
</dbReference>
<dbReference type="InterPro" id="IPR001138">
    <property type="entry name" value="Zn2Cys6_DnaBD"/>
</dbReference>
<feature type="region of interest" description="Disordered" evidence="5">
    <location>
        <begin position="1"/>
        <end position="22"/>
    </location>
</feature>
<feature type="compositionally biased region" description="Low complexity" evidence="5">
    <location>
        <begin position="305"/>
        <end position="320"/>
    </location>
</feature>
<dbReference type="InterPro" id="IPR036864">
    <property type="entry name" value="Zn2-C6_fun-type_DNA-bd_sf"/>
</dbReference>
<feature type="compositionally biased region" description="Basic and acidic residues" evidence="5">
    <location>
        <begin position="724"/>
        <end position="746"/>
    </location>
</feature>
<dbReference type="PROSITE" id="PS00463">
    <property type="entry name" value="ZN2_CY6_FUNGAL_1"/>
    <property type="match status" value="1"/>
</dbReference>
<feature type="region of interest" description="Disordered" evidence="5">
    <location>
        <begin position="507"/>
        <end position="528"/>
    </location>
</feature>
<proteinExistence type="predicted"/>
<keyword evidence="2" id="KW-0238">DNA-binding</keyword>
<dbReference type="GO" id="GO:0003677">
    <property type="term" value="F:DNA binding"/>
    <property type="evidence" value="ECO:0007669"/>
    <property type="project" value="UniProtKB-KW"/>
</dbReference>
<dbReference type="OrthoDB" id="3477330at2759"/>
<dbReference type="GeneID" id="64577048"/>
<feature type="compositionally biased region" description="Basic and acidic residues" evidence="5">
    <location>
        <begin position="765"/>
        <end position="775"/>
    </location>
</feature>
<feature type="compositionally biased region" description="Acidic residues" evidence="5">
    <location>
        <begin position="747"/>
        <end position="764"/>
    </location>
</feature>
<sequence>MAAKGGKSAVRQRKKDSSKHFSARRIKHRTFTGCDTCRRRKVKCDGARPVCMRCKKSNRVCAGYGIKLKYAEVLVLAGRNEPHLEKLKMKRDDSGTNSDISDGPKRQRIPFCRYPRTQRYLYERDVENALDRCFVSEGQSSSFVGPFTCFRLEQVVSIRSQNIAKASSEDGSLSSVSQRSDLMSPAALKPSIENILNGNETGGKGVVIYRGGNNSIISTRSGGSIISNRSGDSIISTKSGGSIISTKSGSSIISTRSGGSIISTRSGGIIGNRSPSSIISNRSVPSGIVANRSATNSIIPSISASSVSGRSSIDSSLIGSPQQVDMTQKETGNEVASPRNLDTHSNFSNNSTDQIIPRKIWIHPKFQKDAFTTYCTLLGDVPTGEPDWETVKRVVFSDYSGITESLQCRIVDKFGLTDDQVLRRCRRKILQLGQQLQINEIRVYPSESRVCLLLQNSKIRQLMTLFVQYSGKCVPVSFEKGVMSGVVVQVVYKVIGELVVSGMDCHSDKNKRPDASAKPETGPESGLSSFPEYCQLLRETLAESALALGAYQQYRVLYSSFGLYKDSRHYLSCFILLRDVVQLNTSRLLSQLTVKSSEDDPVCEIDDELIGMLIAGGMVEELLITLVLCVKVDEQVDVVVNFKLLYTVMQAVREKLLDAKVAGSSVAELLTWVKYFHFFYYATATIDVEHYQIKEPGFEDLDENYNVIKQFNFEDSFRPDEYARIEIQPRKITDGESDERLGKEDSDGSESEGSEYDENESEESEYSKEDLEVKLPARLANRPKVKDRPPRSFTVHFGFGNEDGEGSDGESDESDEEMSDGESDESDEGMSDDESDENYDEISGSNDNSYNHANKRQQNTWKSLKKKTRINDKGIKVDVLTGLTVDQQCMPRFERQQMTSTDKKIHIPNHPTPETLVGVSMIELNYALPMSLLDLMIRTITISNHRNWFLRKKVFPRNFPKFCCDLEDDLVSWRIPWDLYEDTLENEQQFHSKFHEALYHMIMCFYNAILMFFYRIIKDMDPSLLQNYVTSALTHMEKLRSISMDQSFSSEYVVFPSFWTYFLCGSDAVNIDIQRRYDSLGSWWFNSGSKWIGRQMMLEIWRGRNYGMSVDRQISGNSVPNSSRIEASEETETSWLDLVKGWEMSGFH</sequence>
<keyword evidence="1" id="KW-0805">Transcription regulation</keyword>
<protein>
    <recommendedName>
        <fullName evidence="6">Zn(2)-C6 fungal-type domain-containing protein</fullName>
    </recommendedName>
</protein>
<feature type="compositionally biased region" description="Basic and acidic residues" evidence="5">
    <location>
        <begin position="507"/>
        <end position="517"/>
    </location>
</feature>
<name>A0A871R1K5_DEKBR</name>
<gene>
    <name evidence="7" type="ORF">BRETT_005125</name>
</gene>
<evidence type="ECO:0000256" key="4">
    <source>
        <dbReference type="ARBA" id="ARBA00023242"/>
    </source>
</evidence>
<dbReference type="EMBL" id="CP063135">
    <property type="protein sequence ID" value="QOU20467.1"/>
    <property type="molecule type" value="Genomic_DNA"/>
</dbReference>
<dbReference type="GO" id="GO:0000981">
    <property type="term" value="F:DNA-binding transcription factor activity, RNA polymerase II-specific"/>
    <property type="evidence" value="ECO:0007669"/>
    <property type="project" value="InterPro"/>
</dbReference>
<feature type="region of interest" description="Disordered" evidence="5">
    <location>
        <begin position="87"/>
        <end position="106"/>
    </location>
</feature>
<dbReference type="Pfam" id="PF11951">
    <property type="entry name" value="Fungal_trans_2"/>
    <property type="match status" value="1"/>
</dbReference>
<dbReference type="Pfam" id="PF00172">
    <property type="entry name" value="Zn_clus"/>
    <property type="match status" value="1"/>
</dbReference>
<dbReference type="Proteomes" id="UP000663131">
    <property type="component" value="Chromosome 7"/>
</dbReference>
<dbReference type="GO" id="GO:0008270">
    <property type="term" value="F:zinc ion binding"/>
    <property type="evidence" value="ECO:0007669"/>
    <property type="project" value="InterPro"/>
</dbReference>
<evidence type="ECO:0000256" key="1">
    <source>
        <dbReference type="ARBA" id="ARBA00023015"/>
    </source>
</evidence>
<dbReference type="InterPro" id="IPR021858">
    <property type="entry name" value="Fun_TF"/>
</dbReference>
<feature type="compositionally biased region" description="Acidic residues" evidence="5">
    <location>
        <begin position="802"/>
        <end position="840"/>
    </location>
</feature>
<feature type="compositionally biased region" description="Basic residues" evidence="5">
    <location>
        <begin position="10"/>
        <end position="22"/>
    </location>
</feature>
<evidence type="ECO:0000256" key="3">
    <source>
        <dbReference type="ARBA" id="ARBA00023163"/>
    </source>
</evidence>
<accession>A0A871R1K5</accession>
<reference evidence="7" key="2">
    <citation type="journal article" name="BMC Genomics">
        <title>New genome assemblies reveal patterns of domestication and adaptation across Brettanomyces (Dekkera) species.</title>
        <authorList>
            <person name="Roach M.J."/>
            <person name="Borneman A.R."/>
        </authorList>
    </citation>
    <scope>NUCLEOTIDE SEQUENCE</scope>
    <source>
        <strain evidence="7">UCD 2041</strain>
    </source>
</reference>
<dbReference type="AlphaFoldDB" id="A0A871R1K5"/>
<organism evidence="7 8">
    <name type="scientific">Dekkera bruxellensis</name>
    <name type="common">Brettanomyces custersii</name>
    <dbReference type="NCBI Taxonomy" id="5007"/>
    <lineage>
        <taxon>Eukaryota</taxon>
        <taxon>Fungi</taxon>
        <taxon>Dikarya</taxon>
        <taxon>Ascomycota</taxon>
        <taxon>Saccharomycotina</taxon>
        <taxon>Pichiomycetes</taxon>
        <taxon>Pichiales</taxon>
        <taxon>Pichiaceae</taxon>
        <taxon>Brettanomyces</taxon>
    </lineage>
</organism>
<feature type="region of interest" description="Disordered" evidence="5">
    <location>
        <begin position="305"/>
        <end position="349"/>
    </location>
</feature>
<reference evidence="7" key="1">
    <citation type="submission" date="2020-10" db="EMBL/GenBank/DDBJ databases">
        <authorList>
            <person name="Palmer J.M."/>
        </authorList>
    </citation>
    <scope>NUCLEOTIDE SEQUENCE</scope>
    <source>
        <strain evidence="7">UCD 2041</strain>
    </source>
</reference>
<keyword evidence="3" id="KW-0804">Transcription</keyword>
<evidence type="ECO:0000313" key="8">
    <source>
        <dbReference type="Proteomes" id="UP000663131"/>
    </source>
</evidence>
<evidence type="ECO:0000256" key="5">
    <source>
        <dbReference type="SAM" id="MobiDB-lite"/>
    </source>
</evidence>
<dbReference type="RefSeq" id="XP_041136960.1">
    <property type="nucleotide sequence ID" value="XM_041283608.1"/>
</dbReference>
<dbReference type="InterPro" id="IPR050675">
    <property type="entry name" value="OAF3"/>
</dbReference>
<dbReference type="SUPFAM" id="SSF57701">
    <property type="entry name" value="Zn2/Cys6 DNA-binding domain"/>
    <property type="match status" value="1"/>
</dbReference>
<feature type="compositionally biased region" description="Polar residues" evidence="5">
    <location>
        <begin position="843"/>
        <end position="862"/>
    </location>
</feature>
<evidence type="ECO:0000313" key="7">
    <source>
        <dbReference type="EMBL" id="QOU20467.1"/>
    </source>
</evidence>
<feature type="region of interest" description="Disordered" evidence="5">
    <location>
        <begin position="724"/>
        <end position="867"/>
    </location>
</feature>
<dbReference type="PANTHER" id="PTHR31069:SF32">
    <property type="entry name" value="ARGININE METABOLISM REGULATION PROTEIN II"/>
    <property type="match status" value="1"/>
</dbReference>
<dbReference type="PANTHER" id="PTHR31069">
    <property type="entry name" value="OLEATE-ACTIVATED TRANSCRIPTION FACTOR 1-RELATED"/>
    <property type="match status" value="1"/>
</dbReference>
<keyword evidence="4" id="KW-0539">Nucleus</keyword>
<dbReference type="Gene3D" id="4.10.240.10">
    <property type="entry name" value="Zn(2)-C6 fungal-type DNA-binding domain"/>
    <property type="match status" value="1"/>
</dbReference>
<evidence type="ECO:0000256" key="2">
    <source>
        <dbReference type="ARBA" id="ARBA00023125"/>
    </source>
</evidence>
<dbReference type="KEGG" id="bbrx:BRETT_005125"/>